<reference evidence="14" key="1">
    <citation type="journal article" date="2022" name="Plant J.">
        <title>Strategies of tolerance reflected in two North American maple genomes.</title>
        <authorList>
            <person name="McEvoy S.L."/>
            <person name="Sezen U.U."/>
            <person name="Trouern-Trend A."/>
            <person name="McMahon S.M."/>
            <person name="Schaberg P.G."/>
            <person name="Yang J."/>
            <person name="Wegrzyn J.L."/>
            <person name="Swenson N.G."/>
        </authorList>
    </citation>
    <scope>NUCLEOTIDE SEQUENCE</scope>
    <source>
        <strain evidence="14">91603</strain>
    </source>
</reference>
<dbReference type="Gene3D" id="2.60.40.380">
    <property type="entry name" value="Purple acid phosphatase-like, N-terminal"/>
    <property type="match status" value="1"/>
</dbReference>
<dbReference type="EMBL" id="JAJSOW010000001">
    <property type="protein sequence ID" value="KAI9200482.1"/>
    <property type="molecule type" value="Genomic_DNA"/>
</dbReference>
<comment type="similarity">
    <text evidence="4 11">Belongs to the metallophosphoesterase superfamily. Purple acid phosphatase family.</text>
</comment>
<dbReference type="Pfam" id="PF16656">
    <property type="entry name" value="Pur_ac_phosph_N"/>
    <property type="match status" value="1"/>
</dbReference>
<evidence type="ECO:0000313" key="14">
    <source>
        <dbReference type="EMBL" id="KAI9200482.1"/>
    </source>
</evidence>
<dbReference type="AlphaFoldDB" id="A0AAD5JS61"/>
<evidence type="ECO:0000256" key="3">
    <source>
        <dbReference type="ARBA" id="ARBA00001962"/>
    </source>
</evidence>
<dbReference type="Proteomes" id="UP001064489">
    <property type="component" value="Chromosome 9"/>
</dbReference>
<dbReference type="Pfam" id="PF00149">
    <property type="entry name" value="Metallophos"/>
    <property type="match status" value="1"/>
</dbReference>
<dbReference type="InterPro" id="IPR015914">
    <property type="entry name" value="PAPs_N"/>
</dbReference>
<dbReference type="InterPro" id="IPR029052">
    <property type="entry name" value="Metallo-depent_PP-like"/>
</dbReference>
<evidence type="ECO:0000256" key="7">
    <source>
        <dbReference type="ARBA" id="ARBA00022801"/>
    </source>
</evidence>
<comment type="cofactor">
    <cofactor evidence="3">
        <name>Fe cation</name>
        <dbReference type="ChEBI" id="CHEBI:24875"/>
    </cofactor>
</comment>
<feature type="signal peptide" evidence="11">
    <location>
        <begin position="1"/>
        <end position="22"/>
    </location>
</feature>
<gene>
    <name evidence="14" type="ORF">LWI28_008737</name>
</gene>
<evidence type="ECO:0000256" key="6">
    <source>
        <dbReference type="ARBA" id="ARBA00022729"/>
    </source>
</evidence>
<accession>A0AAD5JS61</accession>
<keyword evidence="10" id="KW-0325">Glycoprotein</keyword>
<evidence type="ECO:0000259" key="13">
    <source>
        <dbReference type="Pfam" id="PF16656"/>
    </source>
</evidence>
<name>A0AAD5JS61_ACENE</name>
<dbReference type="SUPFAM" id="SSF56300">
    <property type="entry name" value="Metallo-dependent phosphatases"/>
    <property type="match status" value="1"/>
</dbReference>
<evidence type="ECO:0000256" key="10">
    <source>
        <dbReference type="ARBA" id="ARBA00023180"/>
    </source>
</evidence>
<dbReference type="PANTHER" id="PTHR22953:SF35">
    <property type="entry name" value="FE(3+)-ZN(2+) PURPLE ACID PHOSPHATASE 12"/>
    <property type="match status" value="1"/>
</dbReference>
<protein>
    <recommendedName>
        <fullName evidence="11">Purple acid phosphatase</fullName>
        <ecNumber evidence="11">3.1.3.2</ecNumber>
    </recommendedName>
</protein>
<evidence type="ECO:0000256" key="1">
    <source>
        <dbReference type="ARBA" id="ARBA00000032"/>
    </source>
</evidence>
<keyword evidence="8" id="KW-0862">Zinc</keyword>
<dbReference type="FunFam" id="2.60.40.380:FF:000001">
    <property type="entry name" value="Fe(3+)-Zn(2+) purple acid phosphatase"/>
    <property type="match status" value="1"/>
</dbReference>
<feature type="domain" description="Calcineurin-like phosphoesterase" evidence="12">
    <location>
        <begin position="162"/>
        <end position="273"/>
    </location>
</feature>
<evidence type="ECO:0000256" key="9">
    <source>
        <dbReference type="ARBA" id="ARBA00023004"/>
    </source>
</evidence>
<keyword evidence="9" id="KW-0408">Iron</keyword>
<keyword evidence="7 11" id="KW-0378">Hydrolase</keyword>
<reference evidence="14" key="2">
    <citation type="submission" date="2023-02" db="EMBL/GenBank/DDBJ databases">
        <authorList>
            <person name="Swenson N.G."/>
            <person name="Wegrzyn J.L."/>
            <person name="Mcevoy S.L."/>
        </authorList>
    </citation>
    <scope>NUCLEOTIDE SEQUENCE</scope>
    <source>
        <strain evidence="14">91603</strain>
        <tissue evidence="14">Leaf</tissue>
    </source>
</reference>
<comment type="catalytic activity">
    <reaction evidence="1 11">
        <text>a phosphate monoester + H2O = an alcohol + phosphate</text>
        <dbReference type="Rhea" id="RHEA:15017"/>
        <dbReference type="ChEBI" id="CHEBI:15377"/>
        <dbReference type="ChEBI" id="CHEBI:30879"/>
        <dbReference type="ChEBI" id="CHEBI:43474"/>
        <dbReference type="ChEBI" id="CHEBI:67140"/>
        <dbReference type="EC" id="3.1.3.2"/>
    </reaction>
</comment>
<evidence type="ECO:0000256" key="8">
    <source>
        <dbReference type="ARBA" id="ARBA00022833"/>
    </source>
</evidence>
<feature type="domain" description="Purple acid phosphatase N-terminal" evidence="13">
    <location>
        <begin position="59"/>
        <end position="151"/>
    </location>
</feature>
<feature type="chain" id="PRO_5041771118" description="Purple acid phosphatase" evidence="11">
    <location>
        <begin position="23"/>
        <end position="278"/>
    </location>
</feature>
<sequence>MGFMRWDFVVLVLVLLILSVAAEFCYGGRTSSFVRTANLSLDMPVDSDVFLVPPGYNAPQQVHITQGDHVGKGVIVSWVTPDEPGSNTVIYWAENNTTLKKQDDGIVLTYNYFNYTSGYIHHCTIKGLEFDTKYYYEVGIGNTTRQFWFITPPEVGPDVPYTFGLIGDLGQTYDSNRTLTHYELNPAKGKTVLFVGDLSYADDYPFHDNIRWDTWGRFTERNVAYQPWIWTAGNHELDFDPEIGESIPFKPYENRYHVPYEASYSTSPFWYSIKRASA</sequence>
<evidence type="ECO:0000256" key="5">
    <source>
        <dbReference type="ARBA" id="ARBA00022723"/>
    </source>
</evidence>
<dbReference type="GO" id="GO:0046872">
    <property type="term" value="F:metal ion binding"/>
    <property type="evidence" value="ECO:0007669"/>
    <property type="project" value="UniProtKB-KW"/>
</dbReference>
<dbReference type="PANTHER" id="PTHR22953">
    <property type="entry name" value="ACID PHOSPHATASE RELATED"/>
    <property type="match status" value="1"/>
</dbReference>
<dbReference type="Gene3D" id="3.60.21.10">
    <property type="match status" value="1"/>
</dbReference>
<comment type="caution">
    <text evidence="14">The sequence shown here is derived from an EMBL/GenBank/DDBJ whole genome shotgun (WGS) entry which is preliminary data.</text>
</comment>
<comment type="cofactor">
    <cofactor evidence="2">
        <name>Zn(2+)</name>
        <dbReference type="ChEBI" id="CHEBI:29105"/>
    </cofactor>
</comment>
<dbReference type="InterPro" id="IPR008963">
    <property type="entry name" value="Purple_acid_Pase-like_N"/>
</dbReference>
<evidence type="ECO:0000313" key="15">
    <source>
        <dbReference type="Proteomes" id="UP001064489"/>
    </source>
</evidence>
<keyword evidence="15" id="KW-1185">Reference proteome</keyword>
<organism evidence="14 15">
    <name type="scientific">Acer negundo</name>
    <name type="common">Box elder</name>
    <dbReference type="NCBI Taxonomy" id="4023"/>
    <lineage>
        <taxon>Eukaryota</taxon>
        <taxon>Viridiplantae</taxon>
        <taxon>Streptophyta</taxon>
        <taxon>Embryophyta</taxon>
        <taxon>Tracheophyta</taxon>
        <taxon>Spermatophyta</taxon>
        <taxon>Magnoliopsida</taxon>
        <taxon>eudicotyledons</taxon>
        <taxon>Gunneridae</taxon>
        <taxon>Pentapetalae</taxon>
        <taxon>rosids</taxon>
        <taxon>malvids</taxon>
        <taxon>Sapindales</taxon>
        <taxon>Sapindaceae</taxon>
        <taxon>Hippocastanoideae</taxon>
        <taxon>Acereae</taxon>
        <taxon>Acer</taxon>
    </lineage>
</organism>
<keyword evidence="5" id="KW-0479">Metal-binding</keyword>
<dbReference type="EC" id="3.1.3.2" evidence="11"/>
<dbReference type="SUPFAM" id="SSF49363">
    <property type="entry name" value="Purple acid phosphatase, N-terminal domain"/>
    <property type="match status" value="1"/>
</dbReference>
<dbReference type="InterPro" id="IPR004843">
    <property type="entry name" value="Calcineurin-like_PHP"/>
</dbReference>
<evidence type="ECO:0000256" key="4">
    <source>
        <dbReference type="ARBA" id="ARBA00008723"/>
    </source>
</evidence>
<dbReference type="GO" id="GO:0003993">
    <property type="term" value="F:acid phosphatase activity"/>
    <property type="evidence" value="ECO:0007669"/>
    <property type="project" value="UniProtKB-EC"/>
</dbReference>
<evidence type="ECO:0000259" key="12">
    <source>
        <dbReference type="Pfam" id="PF00149"/>
    </source>
</evidence>
<evidence type="ECO:0000256" key="2">
    <source>
        <dbReference type="ARBA" id="ARBA00001947"/>
    </source>
</evidence>
<evidence type="ECO:0000256" key="11">
    <source>
        <dbReference type="RuleBase" id="RU361203"/>
    </source>
</evidence>
<keyword evidence="6 11" id="KW-0732">Signal</keyword>
<proteinExistence type="inferred from homology"/>
<dbReference type="InterPro" id="IPR039331">
    <property type="entry name" value="PAPs-like"/>
</dbReference>